<name>A0AAD7XPJ3_9STRA</name>
<proteinExistence type="predicted"/>
<keyword evidence="3" id="KW-1185">Reference proteome</keyword>
<reference evidence="2" key="1">
    <citation type="submission" date="2023-01" db="EMBL/GenBank/DDBJ databases">
        <title>Metagenome sequencing of chrysophaentin producing Chrysophaeum taylorii.</title>
        <authorList>
            <person name="Davison J."/>
            <person name="Bewley C."/>
        </authorList>
    </citation>
    <scope>NUCLEOTIDE SEQUENCE</scope>
    <source>
        <strain evidence="2">NIES-1699</strain>
    </source>
</reference>
<gene>
    <name evidence="2" type="ORF">CTAYLR_000173</name>
</gene>
<dbReference type="SUPFAM" id="SSF52540">
    <property type="entry name" value="P-loop containing nucleoside triphosphate hydrolases"/>
    <property type="match status" value="1"/>
</dbReference>
<evidence type="ECO:0000313" key="2">
    <source>
        <dbReference type="EMBL" id="KAJ8603700.1"/>
    </source>
</evidence>
<evidence type="ECO:0000313" key="3">
    <source>
        <dbReference type="Proteomes" id="UP001230188"/>
    </source>
</evidence>
<dbReference type="EMBL" id="JAQMWT010000344">
    <property type="protein sequence ID" value="KAJ8603700.1"/>
    <property type="molecule type" value="Genomic_DNA"/>
</dbReference>
<evidence type="ECO:0000256" key="1">
    <source>
        <dbReference type="SAM" id="SignalP"/>
    </source>
</evidence>
<feature type="chain" id="PRO_5042290956" evidence="1">
    <location>
        <begin position="16"/>
        <end position="360"/>
    </location>
</feature>
<accession>A0AAD7XPJ3</accession>
<dbReference type="InterPro" id="IPR027417">
    <property type="entry name" value="P-loop_NTPase"/>
</dbReference>
<dbReference type="AlphaFoldDB" id="A0AAD7XPJ3"/>
<protein>
    <submittedName>
        <fullName evidence="2">Uncharacterized protein</fullName>
    </submittedName>
</protein>
<feature type="signal peptide" evidence="1">
    <location>
        <begin position="1"/>
        <end position="15"/>
    </location>
</feature>
<organism evidence="2 3">
    <name type="scientific">Chrysophaeum taylorii</name>
    <dbReference type="NCBI Taxonomy" id="2483200"/>
    <lineage>
        <taxon>Eukaryota</taxon>
        <taxon>Sar</taxon>
        <taxon>Stramenopiles</taxon>
        <taxon>Ochrophyta</taxon>
        <taxon>Pelagophyceae</taxon>
        <taxon>Pelagomonadales</taxon>
        <taxon>Pelagomonadaceae</taxon>
        <taxon>Chrysophaeum</taxon>
    </lineage>
</organism>
<keyword evidence="1" id="KW-0732">Signal</keyword>
<sequence>MIFDVCALLFWQVKAGPAAEKPGHLVVHVGLHKTATTSTQRLLAECKILVESTYPSLRVAAGGKHGADVPNSLMAGGCQPYPTPNPGHVDTERMNDIVAKIRRDVADNKTVVLSAEDFDRTGTRCFKQLLRTIDPGRSTAVVVVRDAVSWLRSYYEEIACGKVTFGDWLVKESAGLIASAPDTLARVQAVFDDVQVASLDHLLEVGNTVASFLICNASFELASDAWSTCAKTIDAKFTHSNPTTTSMLECDLEPLARALTLARGCEMINPKREQIEALAARLATTCYENDHNATSYFGALLEPTWRAWLENVLPPSHLPAPRHAEHICLVDVARLSKADVRAILQVFLGQCESGVAAAAS</sequence>
<dbReference type="Proteomes" id="UP001230188">
    <property type="component" value="Unassembled WGS sequence"/>
</dbReference>
<comment type="caution">
    <text evidence="2">The sequence shown here is derived from an EMBL/GenBank/DDBJ whole genome shotgun (WGS) entry which is preliminary data.</text>
</comment>